<dbReference type="AlphaFoldDB" id="A0A7Z0WPZ6"/>
<keyword evidence="8" id="KW-0119">Carbohydrate metabolism</keyword>
<keyword evidence="4" id="KW-0547">Nucleotide-binding</keyword>
<evidence type="ECO:0000256" key="5">
    <source>
        <dbReference type="ARBA" id="ARBA00022777"/>
    </source>
</evidence>
<dbReference type="Gene3D" id="3.30.200.20">
    <property type="entry name" value="Phosphorylase Kinase, domain 1"/>
    <property type="match status" value="1"/>
</dbReference>
<dbReference type="EC" id="2.7.11.1" evidence="1"/>
<evidence type="ECO:0000256" key="4">
    <source>
        <dbReference type="ARBA" id="ARBA00022741"/>
    </source>
</evidence>
<dbReference type="GO" id="GO:0016798">
    <property type="term" value="F:hydrolase activity, acting on glycosyl bonds"/>
    <property type="evidence" value="ECO:0007669"/>
    <property type="project" value="UniProtKB-KW"/>
</dbReference>
<keyword evidence="7" id="KW-0378">Hydrolase</keyword>
<dbReference type="InterPro" id="IPR000719">
    <property type="entry name" value="Prot_kinase_dom"/>
</dbReference>
<accession>A0A7Z0WPZ6</accession>
<dbReference type="OrthoDB" id="9762169at2"/>
<keyword evidence="5" id="KW-0418">Kinase</keyword>
<evidence type="ECO:0000313" key="12">
    <source>
        <dbReference type="Proteomes" id="UP000185696"/>
    </source>
</evidence>
<dbReference type="PANTHER" id="PTHR43289:SF6">
    <property type="entry name" value="SERINE_THREONINE-PROTEIN KINASE NEKL-3"/>
    <property type="match status" value="1"/>
</dbReference>
<keyword evidence="6" id="KW-0067">ATP-binding</keyword>
<reference evidence="11 12" key="1">
    <citation type="submission" date="2016-12" db="EMBL/GenBank/DDBJ databases">
        <title>The draft genome sequence of Actinophytocola xinjiangensis.</title>
        <authorList>
            <person name="Wang W."/>
            <person name="Yuan L."/>
        </authorList>
    </citation>
    <scope>NUCLEOTIDE SEQUENCE [LARGE SCALE GENOMIC DNA]</scope>
    <source>
        <strain evidence="11 12">CGMCC 4.4663</strain>
    </source>
</reference>
<evidence type="ECO:0000256" key="6">
    <source>
        <dbReference type="ARBA" id="ARBA00022840"/>
    </source>
</evidence>
<dbReference type="GO" id="GO:0004674">
    <property type="term" value="F:protein serine/threonine kinase activity"/>
    <property type="evidence" value="ECO:0007669"/>
    <property type="project" value="UniProtKB-KW"/>
</dbReference>
<dbReference type="PANTHER" id="PTHR43289">
    <property type="entry name" value="MITOGEN-ACTIVATED PROTEIN KINASE KINASE KINASE 20-RELATED"/>
    <property type="match status" value="1"/>
</dbReference>
<dbReference type="SMART" id="SM00060">
    <property type="entry name" value="FN3"/>
    <property type="match status" value="1"/>
</dbReference>
<name>A0A7Z0WPZ6_9PSEU</name>
<dbReference type="GO" id="GO:0000272">
    <property type="term" value="P:polysaccharide catabolic process"/>
    <property type="evidence" value="ECO:0007669"/>
    <property type="project" value="UniProtKB-KW"/>
</dbReference>
<feature type="compositionally biased region" description="Pro residues" evidence="9">
    <location>
        <begin position="300"/>
        <end position="315"/>
    </location>
</feature>
<dbReference type="CDD" id="cd14014">
    <property type="entry name" value="STKc_PknB_like"/>
    <property type="match status" value="1"/>
</dbReference>
<dbReference type="CDD" id="cd00063">
    <property type="entry name" value="FN3"/>
    <property type="match status" value="1"/>
</dbReference>
<dbReference type="InterPro" id="IPR036116">
    <property type="entry name" value="FN3_sf"/>
</dbReference>
<dbReference type="Proteomes" id="UP000185696">
    <property type="component" value="Unassembled WGS sequence"/>
</dbReference>
<feature type="compositionally biased region" description="Pro residues" evidence="9">
    <location>
        <begin position="326"/>
        <end position="338"/>
    </location>
</feature>
<dbReference type="EMBL" id="MSIF01000002">
    <property type="protein sequence ID" value="OLF12808.1"/>
    <property type="molecule type" value="Genomic_DNA"/>
</dbReference>
<feature type="region of interest" description="Disordered" evidence="9">
    <location>
        <begin position="288"/>
        <end position="386"/>
    </location>
</feature>
<evidence type="ECO:0000256" key="2">
    <source>
        <dbReference type="ARBA" id="ARBA00022527"/>
    </source>
</evidence>
<feature type="compositionally biased region" description="Pro residues" evidence="9">
    <location>
        <begin position="369"/>
        <end position="385"/>
    </location>
</feature>
<feature type="compositionally biased region" description="Low complexity" evidence="9">
    <location>
        <begin position="288"/>
        <end position="299"/>
    </location>
</feature>
<dbReference type="InterPro" id="IPR013783">
    <property type="entry name" value="Ig-like_fold"/>
</dbReference>
<protein>
    <recommendedName>
        <fullName evidence="1">non-specific serine/threonine protein kinase</fullName>
        <ecNumber evidence="1">2.7.11.1</ecNumber>
    </recommendedName>
</protein>
<evidence type="ECO:0000313" key="11">
    <source>
        <dbReference type="EMBL" id="OLF12808.1"/>
    </source>
</evidence>
<dbReference type="Gene3D" id="1.10.510.10">
    <property type="entry name" value="Transferase(Phosphotransferase) domain 1"/>
    <property type="match status" value="1"/>
</dbReference>
<dbReference type="PROSITE" id="PS00108">
    <property type="entry name" value="PROTEIN_KINASE_ST"/>
    <property type="match status" value="1"/>
</dbReference>
<evidence type="ECO:0000256" key="3">
    <source>
        <dbReference type="ARBA" id="ARBA00022679"/>
    </source>
</evidence>
<evidence type="ECO:0000256" key="9">
    <source>
        <dbReference type="SAM" id="MobiDB-lite"/>
    </source>
</evidence>
<dbReference type="SUPFAM" id="SSF49265">
    <property type="entry name" value="Fibronectin type III"/>
    <property type="match status" value="1"/>
</dbReference>
<evidence type="ECO:0000256" key="8">
    <source>
        <dbReference type="ARBA" id="ARBA00023326"/>
    </source>
</evidence>
<keyword evidence="12" id="KW-1185">Reference proteome</keyword>
<dbReference type="GO" id="GO:0005524">
    <property type="term" value="F:ATP binding"/>
    <property type="evidence" value="ECO:0007669"/>
    <property type="project" value="UniProtKB-KW"/>
</dbReference>
<keyword evidence="3" id="KW-0808">Transferase</keyword>
<dbReference type="RefSeq" id="WP_075131716.1">
    <property type="nucleotide sequence ID" value="NZ_MSIF01000002.1"/>
</dbReference>
<dbReference type="SMART" id="SM00220">
    <property type="entry name" value="S_TKc"/>
    <property type="match status" value="1"/>
</dbReference>
<dbReference type="InterPro" id="IPR008271">
    <property type="entry name" value="Ser/Thr_kinase_AS"/>
</dbReference>
<dbReference type="Gene3D" id="2.60.40.10">
    <property type="entry name" value="Immunoglobulins"/>
    <property type="match status" value="1"/>
</dbReference>
<keyword evidence="8" id="KW-0624">Polysaccharide degradation</keyword>
<dbReference type="InterPro" id="IPR011009">
    <property type="entry name" value="Kinase-like_dom_sf"/>
</dbReference>
<evidence type="ECO:0000256" key="1">
    <source>
        <dbReference type="ARBA" id="ARBA00012513"/>
    </source>
</evidence>
<feature type="region of interest" description="Disordered" evidence="9">
    <location>
        <begin position="414"/>
        <end position="437"/>
    </location>
</feature>
<gene>
    <name evidence="11" type="ORF">BLA60_05935</name>
</gene>
<keyword evidence="7" id="KW-0326">Glycosidase</keyword>
<dbReference type="InterPro" id="IPR003961">
    <property type="entry name" value="FN3_dom"/>
</dbReference>
<comment type="caution">
    <text evidence="11">The sequence shown here is derived from an EMBL/GenBank/DDBJ whole genome shotgun (WGS) entry which is preliminary data.</text>
</comment>
<keyword evidence="2" id="KW-0723">Serine/threonine-protein kinase</keyword>
<dbReference type="PROSITE" id="PS50011">
    <property type="entry name" value="PROTEIN_KINASE_DOM"/>
    <property type="match status" value="1"/>
</dbReference>
<feature type="domain" description="Protein kinase" evidence="10">
    <location>
        <begin position="28"/>
        <end position="285"/>
    </location>
</feature>
<evidence type="ECO:0000256" key="7">
    <source>
        <dbReference type="ARBA" id="ARBA00023295"/>
    </source>
</evidence>
<proteinExistence type="predicted"/>
<organism evidence="11 12">
    <name type="scientific">Actinophytocola xinjiangensis</name>
    <dbReference type="NCBI Taxonomy" id="485602"/>
    <lineage>
        <taxon>Bacteria</taxon>
        <taxon>Bacillati</taxon>
        <taxon>Actinomycetota</taxon>
        <taxon>Actinomycetes</taxon>
        <taxon>Pseudonocardiales</taxon>
        <taxon>Pseudonocardiaceae</taxon>
    </lineage>
</organism>
<sequence length="542" mass="56758">MSEGTGNPPRHKGSISARLDGEVALAGYGDLVLVARGGDGVVYRARQDGLGRDVAVKVMHLDDPAAIGRFQRELEITVRLGRQHPNIVTVHDTGVLDSGEPCLVMEYYDRGSLHDQLRENGPSPVAEVIAVGAVMADALAFAHDQGVLHRDVKPQNILVLPTSYVLADFGIARRVDAEHSASLELFSYRHASPQVLDGEAPTAADDLYSLGSTLYTLLDGRAPFAAQGADSDTPLAYLRRARTAAPRPLSRDDVPAALVEIIDRCLAKGRADRFADAHDLKRALAAVPTAQPTAQASVPTPVPPAADPWGPPPGWTPGEPRRTAPVPTPVVEPGPRPAAVPVATSALSHLDGLPEPVDLDDEATAAPPEQDPAPEQPAPPTPPAAPRRRRLLVLGAAAVAVGVVVGVGTALLRQEDPPAGTGADQTGPGIETYTGSLPAPTGDPQVAVGDPNLAPEITGLEDRSTSVVLRWDDPSDGEATFVVTRRTGDLAEPVAEVRPGTTQHTVEGLDPAESRYCFQVLALVDGGRGKGVSAERCTPTRG</sequence>
<evidence type="ECO:0000259" key="10">
    <source>
        <dbReference type="PROSITE" id="PS50011"/>
    </source>
</evidence>
<dbReference type="Pfam" id="PF00069">
    <property type="entry name" value="Pkinase"/>
    <property type="match status" value="1"/>
</dbReference>
<dbReference type="SUPFAM" id="SSF56112">
    <property type="entry name" value="Protein kinase-like (PK-like)"/>
    <property type="match status" value="1"/>
</dbReference>